<sequence length="286" mass="32227">MDTPDGSWAAVLATQGTLRTNPFNRSCSLVYARPYPFGQIRSTKPIKKLSEIVSALLTDIKQYRLLIGILQYLTITRLDICFAVAKLAQYSSAPRKFHLQAVHKILRYLKGTIGQSLFYGTNDDFSVRGFTDADWGACPDSQRSVSGFAIFIGQSLVSWRSKKQHMVSLSSAESEYRAMSIATKELIWFTYILKALRVPFTLSIYLYCANTAALHIAGNSVYHERTKHIEFDCHKVREVIEDGIVKTMFVRTDNQLADVLTKALHPAPFQANMRKMGVLNIYSPPS</sequence>
<reference evidence="1" key="1">
    <citation type="journal article" date="1997" name="Nucleic Acids Res.">
        <title>tRNAscan-SE: a program for improved detection of transfer RNA genes in genomic sequence.</title>
        <authorList>
            <person name="Lowe T.M."/>
            <person name="Eddy S.R."/>
        </authorList>
    </citation>
    <scope>NUCLEOTIDE SEQUENCE [LARGE SCALE GENOMIC DNA]</scope>
    <source>
        <strain evidence="1">r\DH55</strain>
    </source>
</reference>
<evidence type="ECO:0000313" key="3">
    <source>
        <dbReference type="RefSeq" id="XP_019087390.1"/>
    </source>
</evidence>
<proteinExistence type="predicted"/>
<dbReference type="InterPro" id="IPR043502">
    <property type="entry name" value="DNA/RNA_pol_sf"/>
</dbReference>
<name>A0ABM1QKV2_CAMSA</name>
<dbReference type="RefSeq" id="XP_019087389.1">
    <property type="nucleotide sequence ID" value="XM_019231844.1"/>
</dbReference>
<dbReference type="CDD" id="cd09272">
    <property type="entry name" value="RNase_HI_RT_Ty1"/>
    <property type="match status" value="1"/>
</dbReference>
<protein>
    <submittedName>
        <fullName evidence="2">Uncharacterized protein LOC109127269</fullName>
    </submittedName>
    <submittedName>
        <fullName evidence="3">Uncharacterized protein LOC109127270</fullName>
    </submittedName>
</protein>
<dbReference type="PANTHER" id="PTHR11439:SF470">
    <property type="entry name" value="CYSTEINE-RICH RLK (RECEPTOR-LIKE PROTEIN KINASE) 8"/>
    <property type="match status" value="1"/>
</dbReference>
<accession>A0ABM1QKV2</accession>
<dbReference type="RefSeq" id="XP_019087390.1">
    <property type="nucleotide sequence ID" value="XM_019231845.1"/>
</dbReference>
<dbReference type="GeneID" id="109127269"/>
<dbReference type="GeneID" id="109127270"/>
<keyword evidence="1" id="KW-1185">Reference proteome</keyword>
<organism evidence="1 3">
    <name type="scientific">Camelina sativa</name>
    <name type="common">False flax</name>
    <name type="synonym">Myagrum sativum</name>
    <dbReference type="NCBI Taxonomy" id="90675"/>
    <lineage>
        <taxon>Eukaryota</taxon>
        <taxon>Viridiplantae</taxon>
        <taxon>Streptophyta</taxon>
        <taxon>Embryophyta</taxon>
        <taxon>Tracheophyta</taxon>
        <taxon>Spermatophyta</taxon>
        <taxon>Magnoliopsida</taxon>
        <taxon>eudicotyledons</taxon>
        <taxon>Gunneridae</taxon>
        <taxon>Pentapetalae</taxon>
        <taxon>rosids</taxon>
        <taxon>malvids</taxon>
        <taxon>Brassicales</taxon>
        <taxon>Brassicaceae</taxon>
        <taxon>Camelineae</taxon>
        <taxon>Camelina</taxon>
    </lineage>
</organism>
<gene>
    <name evidence="3" type="primary">LOC109127270</name>
    <name evidence="2" type="synonym">LOC109127269</name>
</gene>
<reference evidence="2 3" key="3">
    <citation type="submission" date="2025-05" db="UniProtKB">
        <authorList>
            <consortium name="RefSeq"/>
        </authorList>
    </citation>
    <scope>IDENTIFICATION</scope>
    <source>
        <tissue evidence="2 3">Leaf</tissue>
    </source>
</reference>
<dbReference type="SUPFAM" id="SSF56672">
    <property type="entry name" value="DNA/RNA polymerases"/>
    <property type="match status" value="1"/>
</dbReference>
<reference evidence="1" key="2">
    <citation type="journal article" date="2014" name="Nat. Commun.">
        <title>The emerging biofuel crop Camelina sativa retains a highly undifferentiated hexaploid genome structure.</title>
        <authorList>
            <person name="Kagale S."/>
            <person name="Koh C."/>
            <person name="Nixon J."/>
            <person name="Bollina V."/>
            <person name="Clarke W.E."/>
            <person name="Tuteja R."/>
            <person name="Spillane C."/>
            <person name="Robinson S.J."/>
            <person name="Links M.G."/>
            <person name="Clarke C."/>
            <person name="Higgins E.E."/>
            <person name="Huebert T."/>
            <person name="Sharpe A.G."/>
            <person name="Parkin I.A."/>
        </authorList>
    </citation>
    <scope>NUCLEOTIDE SEQUENCE [LARGE SCALE GENOMIC DNA]</scope>
    <source>
        <strain evidence="1">r\DH55</strain>
    </source>
</reference>
<evidence type="ECO:0000313" key="1">
    <source>
        <dbReference type="Proteomes" id="UP000694864"/>
    </source>
</evidence>
<dbReference type="Proteomes" id="UP000694864">
    <property type="component" value="Chromosome 11"/>
</dbReference>
<evidence type="ECO:0000313" key="2">
    <source>
        <dbReference type="RefSeq" id="XP_019087389.1"/>
    </source>
</evidence>
<dbReference type="PANTHER" id="PTHR11439">
    <property type="entry name" value="GAG-POL-RELATED RETROTRANSPOSON"/>
    <property type="match status" value="1"/>
</dbReference>